<dbReference type="AlphaFoldDB" id="A0A6N4TID1"/>
<dbReference type="InterPro" id="IPR013610">
    <property type="entry name" value="ArdC_N"/>
</dbReference>
<dbReference type="RefSeq" id="WP_163051920.1">
    <property type="nucleotide sequence ID" value="NZ_AP019695.1"/>
</dbReference>
<dbReference type="GO" id="GO:0003697">
    <property type="term" value="F:single-stranded DNA binding"/>
    <property type="evidence" value="ECO:0007669"/>
    <property type="project" value="InterPro"/>
</dbReference>
<organism evidence="3 4">
    <name type="scientific">Amedibacterium intestinale</name>
    <dbReference type="NCBI Taxonomy" id="2583452"/>
    <lineage>
        <taxon>Bacteria</taxon>
        <taxon>Bacillati</taxon>
        <taxon>Bacillota</taxon>
        <taxon>Erysipelotrichia</taxon>
        <taxon>Erysipelotrichales</taxon>
        <taxon>Erysipelotrichaceae</taxon>
        <taxon>Amedibacterium</taxon>
    </lineage>
</organism>
<dbReference type="InterPro" id="IPR017113">
    <property type="entry name" value="Antirestriction_ArdC"/>
</dbReference>
<evidence type="ECO:0000259" key="1">
    <source>
        <dbReference type="Pfam" id="PF08401"/>
    </source>
</evidence>
<keyword evidence="4" id="KW-1185">Reference proteome</keyword>
<dbReference type="Pfam" id="PF08401">
    <property type="entry name" value="ArdcN"/>
    <property type="match status" value="1"/>
</dbReference>
<feature type="domain" description="N-terminal" evidence="1">
    <location>
        <begin position="7"/>
        <end position="132"/>
    </location>
</feature>
<dbReference type="InterPro" id="IPR041459">
    <property type="entry name" value="MPTase-PolyVal"/>
</dbReference>
<sequence>MKSSKTREMLKEQYLNCLKEGRIPWQAGWKKLNLYNGFSNHQYTGINKMLLQYMSNQRGYEDPRFFTFNQVKDMGLHLNETAKGNGIPIEFWSLYDKKEKKTITLGDFERIKAEVPERIPDIKWMVKNYHVFNGTHIEGLPELELTSEIELEESDHKLFVDTLVNNMGVTLLEKKLNDKAYYVPSEDTVVLPSYNSFFTDEDYYAVVLHELAHATGHESRLNRNITNVFGSVEYAKEELRAEISSSFVNSELGIVSETVMDNHKAYIQAWIQIIEEQEKELFSAINDAEKIAEYMEEKGQLEKFVDLYKDVEDKKSLPSLKNTVNHTKDKVKTMNKAISEKKIQKSAVGVER</sequence>
<evidence type="ECO:0000259" key="2">
    <source>
        <dbReference type="Pfam" id="PF18818"/>
    </source>
</evidence>
<evidence type="ECO:0000313" key="3">
    <source>
        <dbReference type="EMBL" id="BBK22608.1"/>
    </source>
</evidence>
<dbReference type="Pfam" id="PF18818">
    <property type="entry name" value="MPTase-PolyVal"/>
    <property type="match status" value="1"/>
</dbReference>
<dbReference type="EMBL" id="AP019695">
    <property type="protein sequence ID" value="BBK22608.1"/>
    <property type="molecule type" value="Genomic_DNA"/>
</dbReference>
<dbReference type="Proteomes" id="UP000464754">
    <property type="component" value="Chromosome"/>
</dbReference>
<accession>A0A6N4TID1</accession>
<feature type="domain" description="Polyvalent protein metallopeptidase" evidence="2">
    <location>
        <begin position="160"/>
        <end position="285"/>
    </location>
</feature>
<evidence type="ECO:0000313" key="4">
    <source>
        <dbReference type="Proteomes" id="UP000464754"/>
    </source>
</evidence>
<reference evidence="4" key="1">
    <citation type="submission" date="2019-05" db="EMBL/GenBank/DDBJ databases">
        <title>Complete genome sequencing of Absiella argi strain JCM 30884.</title>
        <authorList>
            <person name="Sakamoto M."/>
            <person name="Murakami T."/>
            <person name="Mori H."/>
        </authorList>
    </citation>
    <scope>NUCLEOTIDE SEQUENCE [LARGE SCALE GENOMIC DNA]</scope>
    <source>
        <strain evidence="4">JCM 30884</strain>
    </source>
</reference>
<dbReference type="KEGG" id="aarg:Aargi30884_15110"/>
<protein>
    <submittedName>
        <fullName evidence="3">DNA primase</fullName>
    </submittedName>
</protein>
<dbReference type="PIRSF" id="PIRSF037112">
    <property type="entry name" value="Antirestriction_ArdC"/>
    <property type="match status" value="1"/>
</dbReference>
<gene>
    <name evidence="3" type="ORF">Aargi30884_15110</name>
</gene>
<proteinExistence type="predicted"/>
<name>A0A6N4TID1_9FIRM</name>